<dbReference type="Gene3D" id="3.40.50.2000">
    <property type="entry name" value="Glycogen Phosphorylase B"/>
    <property type="match status" value="1"/>
</dbReference>
<dbReference type="CDD" id="cd03809">
    <property type="entry name" value="GT4_MtfB-like"/>
    <property type="match status" value="1"/>
</dbReference>
<feature type="domain" description="Glycosyl transferase family 1" evidence="2">
    <location>
        <begin position="161"/>
        <end position="299"/>
    </location>
</feature>
<evidence type="ECO:0000313" key="4">
    <source>
        <dbReference type="Proteomes" id="UP000002212"/>
    </source>
</evidence>
<dbReference type="EMBL" id="AP011115">
    <property type="protein sequence ID" value="BAH53726.1"/>
    <property type="molecule type" value="Genomic_DNA"/>
</dbReference>
<name>C1AWF3_RHOOB</name>
<evidence type="ECO:0000259" key="2">
    <source>
        <dbReference type="Pfam" id="PF00534"/>
    </source>
</evidence>
<dbReference type="KEGG" id="rop:ROP_54790"/>
<accession>C1AWF3</accession>
<dbReference type="HOGENOM" id="CLU_009583_27_6_11"/>
<dbReference type="CAZy" id="GT4">
    <property type="family name" value="Glycosyltransferase Family 4"/>
</dbReference>
<dbReference type="Pfam" id="PF00534">
    <property type="entry name" value="Glycos_transf_1"/>
    <property type="match status" value="1"/>
</dbReference>
<reference evidence="3 4" key="1">
    <citation type="submission" date="2009-03" db="EMBL/GenBank/DDBJ databases">
        <title>Comparison of the complete genome sequences of Rhodococcus erythropolis PR4 and Rhodococcus opacus B4.</title>
        <authorList>
            <person name="Takarada H."/>
            <person name="Sekine M."/>
            <person name="Hosoyama A."/>
            <person name="Yamada R."/>
            <person name="Fujisawa T."/>
            <person name="Omata S."/>
            <person name="Shimizu A."/>
            <person name="Tsukatani N."/>
            <person name="Tanikawa S."/>
            <person name="Fujita N."/>
            <person name="Harayama S."/>
        </authorList>
    </citation>
    <scope>NUCLEOTIDE SEQUENCE [LARGE SCALE GENOMIC DNA]</scope>
    <source>
        <strain evidence="3 4">B4</strain>
    </source>
</reference>
<keyword evidence="3" id="KW-0328">Glycosyltransferase</keyword>
<gene>
    <name evidence="3" type="ordered locus">ROP_54790</name>
</gene>
<dbReference type="PANTHER" id="PTHR46401">
    <property type="entry name" value="GLYCOSYLTRANSFERASE WBBK-RELATED"/>
    <property type="match status" value="1"/>
</dbReference>
<dbReference type="GO" id="GO:0009103">
    <property type="term" value="P:lipopolysaccharide biosynthetic process"/>
    <property type="evidence" value="ECO:0007669"/>
    <property type="project" value="TreeGrafter"/>
</dbReference>
<proteinExistence type="predicted"/>
<sequence>MGRWRSAFPDDELVLAIPSKWSNSEAALPAGVERIPTRMRRHPTINAIELPRYLRKGRDFDAIFLQNFGAPTSSAAVLVHDVLFQSNPEWFTTIERLYLSAIPFLAKRTGRVLTTTRQEAERVSAYNSISSEVGVTGLGLSTTLLEARRRKPPYPLEAGGFLLTVGRLNIRKNLANTIAAALESGAVSERFPLVVVGQRSGRFSESSESVRSGVASGAVRFIEFAPDEELRWLYENCALFCFLSLGEGYGLPPVEAAYFGARVLVSDIPVLRENLGDCAEYVDPHDVSAISNAIAELLAGTARGQGSAPPLRAEGAITGDWDGTVETIRTAIAELADRKLDRLSR</sequence>
<dbReference type="EC" id="2.4.-.-" evidence="3"/>
<dbReference type="AlphaFoldDB" id="C1AWF3"/>
<dbReference type="GO" id="GO:0016757">
    <property type="term" value="F:glycosyltransferase activity"/>
    <property type="evidence" value="ECO:0007669"/>
    <property type="project" value="UniProtKB-KW"/>
</dbReference>
<protein>
    <submittedName>
        <fullName evidence="3">Putative glycosyltransferase</fullName>
        <ecNumber evidence="3">2.4.-.-</ecNumber>
    </submittedName>
</protein>
<organism evidence="3 4">
    <name type="scientific">Rhodococcus opacus (strain B4)</name>
    <dbReference type="NCBI Taxonomy" id="632772"/>
    <lineage>
        <taxon>Bacteria</taxon>
        <taxon>Bacillati</taxon>
        <taxon>Actinomycetota</taxon>
        <taxon>Actinomycetes</taxon>
        <taxon>Mycobacteriales</taxon>
        <taxon>Nocardiaceae</taxon>
        <taxon>Rhodococcus</taxon>
    </lineage>
</organism>
<dbReference type="STRING" id="632772.ROP_54790"/>
<keyword evidence="1 3" id="KW-0808">Transferase</keyword>
<evidence type="ECO:0000256" key="1">
    <source>
        <dbReference type="ARBA" id="ARBA00022679"/>
    </source>
</evidence>
<dbReference type="Proteomes" id="UP000002212">
    <property type="component" value="Chromosome"/>
</dbReference>
<evidence type="ECO:0000313" key="3">
    <source>
        <dbReference type="EMBL" id="BAH53726.1"/>
    </source>
</evidence>
<dbReference type="InterPro" id="IPR001296">
    <property type="entry name" value="Glyco_trans_1"/>
</dbReference>
<dbReference type="PATRIC" id="fig|632772.20.peg.5720"/>
<dbReference type="SUPFAM" id="SSF53756">
    <property type="entry name" value="UDP-Glycosyltransferase/glycogen phosphorylase"/>
    <property type="match status" value="1"/>
</dbReference>
<dbReference type="PANTHER" id="PTHR46401:SF2">
    <property type="entry name" value="GLYCOSYLTRANSFERASE WBBK-RELATED"/>
    <property type="match status" value="1"/>
</dbReference>